<evidence type="ECO:0000259" key="2">
    <source>
        <dbReference type="Pfam" id="PF01035"/>
    </source>
</evidence>
<keyword evidence="4" id="KW-1185">Reference proteome</keyword>
<evidence type="ECO:0000256" key="1">
    <source>
        <dbReference type="ARBA" id="ARBA00022763"/>
    </source>
</evidence>
<dbReference type="PANTHER" id="PTHR42942:SF1">
    <property type="entry name" value="ALKYLTRANSFERASE-LIKE PROTEIN 1"/>
    <property type="match status" value="1"/>
</dbReference>
<proteinExistence type="predicted"/>
<dbReference type="InterPro" id="IPR036217">
    <property type="entry name" value="MethylDNA_cys_MeTrfase_DNAb"/>
</dbReference>
<dbReference type="CDD" id="cd06445">
    <property type="entry name" value="ATase"/>
    <property type="match status" value="1"/>
</dbReference>
<dbReference type="EMBL" id="JBHLUB010000024">
    <property type="protein sequence ID" value="MFC0581719.1"/>
    <property type="molecule type" value="Genomic_DNA"/>
</dbReference>
<dbReference type="Pfam" id="PF01035">
    <property type="entry name" value="DNA_binding_1"/>
    <property type="match status" value="1"/>
</dbReference>
<dbReference type="SUPFAM" id="SSF46767">
    <property type="entry name" value="Methylated DNA-protein cysteine methyltransferase, C-terminal domain"/>
    <property type="match status" value="1"/>
</dbReference>
<accession>A0ABV6P9B9</accession>
<keyword evidence="1" id="KW-0227">DNA damage</keyword>
<reference evidence="3 4" key="1">
    <citation type="submission" date="2024-09" db="EMBL/GenBank/DDBJ databases">
        <authorList>
            <person name="Sun Q."/>
            <person name="Mori K."/>
        </authorList>
    </citation>
    <scope>NUCLEOTIDE SEQUENCE [LARGE SCALE GENOMIC DNA]</scope>
    <source>
        <strain evidence="3 4">NCAIM B.02604</strain>
    </source>
</reference>
<protein>
    <submittedName>
        <fullName evidence="3">MGMT family protein</fullName>
    </submittedName>
</protein>
<sequence>MTDAAACVSEVAMTIPPGKVMTYGQIGKICGLHPRHVGKLVSQFNGDEPWWRIVAADGLPAACHGGIAHELLLDEGVPFNGYRIDKTFMTQLADRLDSGELT</sequence>
<dbReference type="Proteomes" id="UP001589862">
    <property type="component" value="Unassembled WGS sequence"/>
</dbReference>
<name>A0ABV6P9B9_9MICC</name>
<feature type="domain" description="Methylated-DNA-[protein]-cysteine S-methyltransferase DNA binding" evidence="2">
    <location>
        <begin position="7"/>
        <end position="73"/>
    </location>
</feature>
<dbReference type="RefSeq" id="WP_377458407.1">
    <property type="nucleotide sequence ID" value="NZ_JBHLUB010000024.1"/>
</dbReference>
<dbReference type="InterPro" id="IPR014048">
    <property type="entry name" value="MethylDNA_cys_MeTrfase_DNA-bd"/>
</dbReference>
<dbReference type="PANTHER" id="PTHR42942">
    <property type="entry name" value="6-O-METHYLGUANINE DNA METHYLTRANSFERASE"/>
    <property type="match status" value="1"/>
</dbReference>
<gene>
    <name evidence="3" type="ORF">ACFFFR_04880</name>
</gene>
<dbReference type="Gene3D" id="1.10.10.10">
    <property type="entry name" value="Winged helix-like DNA-binding domain superfamily/Winged helix DNA-binding domain"/>
    <property type="match status" value="1"/>
</dbReference>
<dbReference type="InterPro" id="IPR052520">
    <property type="entry name" value="ATL_DNA_repair"/>
</dbReference>
<organism evidence="3 4">
    <name type="scientific">Micrococcoides hystricis</name>
    <dbReference type="NCBI Taxonomy" id="1572761"/>
    <lineage>
        <taxon>Bacteria</taxon>
        <taxon>Bacillati</taxon>
        <taxon>Actinomycetota</taxon>
        <taxon>Actinomycetes</taxon>
        <taxon>Micrococcales</taxon>
        <taxon>Micrococcaceae</taxon>
        <taxon>Micrococcoides</taxon>
    </lineage>
</organism>
<evidence type="ECO:0000313" key="4">
    <source>
        <dbReference type="Proteomes" id="UP001589862"/>
    </source>
</evidence>
<evidence type="ECO:0000313" key="3">
    <source>
        <dbReference type="EMBL" id="MFC0581719.1"/>
    </source>
</evidence>
<comment type="caution">
    <text evidence="3">The sequence shown here is derived from an EMBL/GenBank/DDBJ whole genome shotgun (WGS) entry which is preliminary data.</text>
</comment>
<dbReference type="InterPro" id="IPR036388">
    <property type="entry name" value="WH-like_DNA-bd_sf"/>
</dbReference>